<dbReference type="PANTHER" id="PTHR43591">
    <property type="entry name" value="METHYLTRANSFERASE"/>
    <property type="match status" value="1"/>
</dbReference>
<dbReference type="InterPro" id="IPR029063">
    <property type="entry name" value="SAM-dependent_MTases_sf"/>
</dbReference>
<name>A0A7W7GQY5_9ACTN</name>
<sequence length="258" mass="27325">MAGISWQAGDAYEAYVGRWSRQVARLFVAWLGPSAASGPRWLDVGCGTGALTGQLPSSGLVVGVDSSAGFLAAVPPSRVTRCAGDAAALPLASGRFDVVVSGLALNFVRPPEAAVAEFCRVAAPGATVAAYVWDYAGGMAMMQHFWAAAGELDPELGERDESLGYGFCRAEVLAGWWSAAGLREVATRRLEIPMVFRDFDDYWRPFLGAQGPAPSYLATRSPAQRDALRSSIRQRLPIQADGSIPLTAAAHAVRGRKP</sequence>
<protein>
    <submittedName>
        <fullName evidence="2">SAM-dependent methyltransferase</fullName>
    </submittedName>
</protein>
<gene>
    <name evidence="2" type="ORF">BJY16_000123</name>
</gene>
<accession>A0A7W7GQY5</accession>
<dbReference type="GO" id="GO:0008757">
    <property type="term" value="F:S-adenosylmethionine-dependent methyltransferase activity"/>
    <property type="evidence" value="ECO:0007669"/>
    <property type="project" value="InterPro"/>
</dbReference>
<keyword evidence="3" id="KW-1185">Reference proteome</keyword>
<keyword evidence="2" id="KW-0808">Transferase</keyword>
<dbReference type="SUPFAM" id="SSF53335">
    <property type="entry name" value="S-adenosyl-L-methionine-dependent methyltransferases"/>
    <property type="match status" value="1"/>
</dbReference>
<organism evidence="2 3">
    <name type="scientific">Actinoplanes octamycinicus</name>
    <dbReference type="NCBI Taxonomy" id="135948"/>
    <lineage>
        <taxon>Bacteria</taxon>
        <taxon>Bacillati</taxon>
        <taxon>Actinomycetota</taxon>
        <taxon>Actinomycetes</taxon>
        <taxon>Micromonosporales</taxon>
        <taxon>Micromonosporaceae</taxon>
        <taxon>Actinoplanes</taxon>
    </lineage>
</organism>
<evidence type="ECO:0000259" key="1">
    <source>
        <dbReference type="Pfam" id="PF08241"/>
    </source>
</evidence>
<dbReference type="AlphaFoldDB" id="A0A7W7GQY5"/>
<comment type="caution">
    <text evidence="2">The sequence shown here is derived from an EMBL/GenBank/DDBJ whole genome shotgun (WGS) entry which is preliminary data.</text>
</comment>
<evidence type="ECO:0000313" key="2">
    <source>
        <dbReference type="EMBL" id="MBB4736664.1"/>
    </source>
</evidence>
<dbReference type="Pfam" id="PF08241">
    <property type="entry name" value="Methyltransf_11"/>
    <property type="match status" value="1"/>
</dbReference>
<proteinExistence type="predicted"/>
<keyword evidence="2" id="KW-0489">Methyltransferase</keyword>
<dbReference type="Proteomes" id="UP000546162">
    <property type="component" value="Unassembled WGS sequence"/>
</dbReference>
<dbReference type="PANTHER" id="PTHR43591:SF99">
    <property type="entry name" value="OS06G0646000 PROTEIN"/>
    <property type="match status" value="1"/>
</dbReference>
<dbReference type="InterPro" id="IPR013216">
    <property type="entry name" value="Methyltransf_11"/>
</dbReference>
<reference evidence="2 3" key="1">
    <citation type="submission" date="2020-08" db="EMBL/GenBank/DDBJ databases">
        <title>Sequencing the genomes of 1000 actinobacteria strains.</title>
        <authorList>
            <person name="Klenk H.-P."/>
        </authorList>
    </citation>
    <scope>NUCLEOTIDE SEQUENCE [LARGE SCALE GENOMIC DNA]</scope>
    <source>
        <strain evidence="2 3">DSM 45809</strain>
    </source>
</reference>
<dbReference type="RefSeq" id="WP_185037187.1">
    <property type="nucleotide sequence ID" value="NZ_BAABFG010000005.1"/>
</dbReference>
<feature type="domain" description="Methyltransferase type 11" evidence="1">
    <location>
        <begin position="42"/>
        <end position="128"/>
    </location>
</feature>
<dbReference type="EMBL" id="JACHNB010000001">
    <property type="protein sequence ID" value="MBB4736664.1"/>
    <property type="molecule type" value="Genomic_DNA"/>
</dbReference>
<evidence type="ECO:0000313" key="3">
    <source>
        <dbReference type="Proteomes" id="UP000546162"/>
    </source>
</evidence>
<dbReference type="GO" id="GO:0032259">
    <property type="term" value="P:methylation"/>
    <property type="evidence" value="ECO:0007669"/>
    <property type="project" value="UniProtKB-KW"/>
</dbReference>
<dbReference type="Gene3D" id="3.40.50.150">
    <property type="entry name" value="Vaccinia Virus protein VP39"/>
    <property type="match status" value="1"/>
</dbReference>
<dbReference type="CDD" id="cd02440">
    <property type="entry name" value="AdoMet_MTases"/>
    <property type="match status" value="1"/>
</dbReference>